<dbReference type="GO" id="GO:1901053">
    <property type="term" value="P:sarcosine catabolic process"/>
    <property type="evidence" value="ECO:0007669"/>
    <property type="project" value="InterPro"/>
</dbReference>
<comment type="caution">
    <text evidence="1">The sequence shown here is derived from an EMBL/GenBank/DDBJ whole genome shotgun (WGS) entry which is preliminary data.</text>
</comment>
<evidence type="ECO:0000313" key="2">
    <source>
        <dbReference type="Proteomes" id="UP000630142"/>
    </source>
</evidence>
<sequence length="184" mass="19426">MVEAVAITAKRRGALDHRSEAINGVSLQPAKPARRVSLRVRSDGLAPLSLALGLDLPSKPKTSVTANSRSALWLGPDEWLVIDDGEGDPIADLAGVSVLHSAVDVSHRNAAIIVSGEKAADVINAGCPQDLGLQAFPVGACSRTVLGKIEIVLLRTAPDTFRVECWRSFADYAFSYLSDAARGV</sequence>
<dbReference type="SUPFAM" id="SSF103025">
    <property type="entry name" value="Folate-binding domain"/>
    <property type="match status" value="1"/>
</dbReference>
<dbReference type="Gene3D" id="3.30.1360.120">
    <property type="entry name" value="Probable tRNA modification gtpase trme, domain 1"/>
    <property type="match status" value="1"/>
</dbReference>
<proteinExistence type="predicted"/>
<dbReference type="RefSeq" id="WP_189503127.1">
    <property type="nucleotide sequence ID" value="NZ_BMZQ01000001.1"/>
</dbReference>
<dbReference type="Proteomes" id="UP000630142">
    <property type="component" value="Unassembled WGS sequence"/>
</dbReference>
<dbReference type="InterPro" id="IPR027266">
    <property type="entry name" value="TrmE/GcvT-like"/>
</dbReference>
<dbReference type="EMBL" id="BMZQ01000001">
    <property type="protein sequence ID" value="GHD13219.1"/>
    <property type="molecule type" value="Genomic_DNA"/>
</dbReference>
<reference evidence="1" key="1">
    <citation type="journal article" date="2014" name="Int. J. Syst. Evol. Microbiol.">
        <title>Complete genome sequence of Corynebacterium casei LMG S-19264T (=DSM 44701T), isolated from a smear-ripened cheese.</title>
        <authorList>
            <consortium name="US DOE Joint Genome Institute (JGI-PGF)"/>
            <person name="Walter F."/>
            <person name="Albersmeier A."/>
            <person name="Kalinowski J."/>
            <person name="Ruckert C."/>
        </authorList>
    </citation>
    <scope>NUCLEOTIDE SEQUENCE</scope>
    <source>
        <strain evidence="1">KCTC 42249</strain>
    </source>
</reference>
<name>A0A8J3DPV3_9HYPH</name>
<dbReference type="InterPro" id="IPR007375">
    <property type="entry name" value="SoxG"/>
</dbReference>
<keyword evidence="2" id="KW-1185">Reference proteome</keyword>
<dbReference type="Gene3D" id="3.30.70.1520">
    <property type="entry name" value="Heterotetrameric sarcosine oxidase"/>
    <property type="match status" value="1"/>
</dbReference>
<gene>
    <name evidence="1" type="ORF">GCM10016234_18500</name>
</gene>
<evidence type="ECO:0000313" key="1">
    <source>
        <dbReference type="EMBL" id="GHD13219.1"/>
    </source>
</evidence>
<dbReference type="Pfam" id="PF04268">
    <property type="entry name" value="SoxG"/>
    <property type="match status" value="1"/>
</dbReference>
<organism evidence="1 2">
    <name type="scientific">Tianweitania populi</name>
    <dbReference type="NCBI Taxonomy" id="1607949"/>
    <lineage>
        <taxon>Bacteria</taxon>
        <taxon>Pseudomonadati</taxon>
        <taxon>Pseudomonadota</taxon>
        <taxon>Alphaproteobacteria</taxon>
        <taxon>Hyphomicrobiales</taxon>
        <taxon>Phyllobacteriaceae</taxon>
        <taxon>Tianweitania</taxon>
    </lineage>
</organism>
<dbReference type="GO" id="GO:0008115">
    <property type="term" value="F:sarcosine oxidase activity"/>
    <property type="evidence" value="ECO:0007669"/>
    <property type="project" value="InterPro"/>
</dbReference>
<dbReference type="AlphaFoldDB" id="A0A8J3DPV3"/>
<dbReference type="NCBIfam" id="TIGR01375">
    <property type="entry name" value="soxG"/>
    <property type="match status" value="1"/>
</dbReference>
<protein>
    <submittedName>
        <fullName evidence="1">Sarcosine oxidase subunit gamma</fullName>
    </submittedName>
</protein>
<dbReference type="InterPro" id="IPR006280">
    <property type="entry name" value="SoxG_het"/>
</dbReference>
<reference evidence="1" key="2">
    <citation type="submission" date="2020-09" db="EMBL/GenBank/DDBJ databases">
        <authorList>
            <person name="Sun Q."/>
            <person name="Kim S."/>
        </authorList>
    </citation>
    <scope>NUCLEOTIDE SEQUENCE</scope>
    <source>
        <strain evidence="1">KCTC 42249</strain>
    </source>
</reference>
<accession>A0A8J3DPV3</accession>